<dbReference type="EMBL" id="KZ805446">
    <property type="protein sequence ID" value="PVH97078.1"/>
    <property type="molecule type" value="Genomic_DNA"/>
</dbReference>
<protein>
    <submittedName>
        <fullName evidence="3">Uncharacterized protein</fullName>
    </submittedName>
</protein>
<dbReference type="OrthoDB" id="5043642at2759"/>
<keyword evidence="2" id="KW-1133">Transmembrane helix</keyword>
<keyword evidence="2" id="KW-0472">Membrane</keyword>
<feature type="transmembrane region" description="Helical" evidence="2">
    <location>
        <begin position="25"/>
        <end position="44"/>
    </location>
</feature>
<evidence type="ECO:0000256" key="2">
    <source>
        <dbReference type="SAM" id="Phobius"/>
    </source>
</evidence>
<keyword evidence="4" id="KW-1185">Reference proteome</keyword>
<evidence type="ECO:0000313" key="3">
    <source>
        <dbReference type="EMBL" id="PVH97078.1"/>
    </source>
</evidence>
<evidence type="ECO:0000256" key="1">
    <source>
        <dbReference type="SAM" id="MobiDB-lite"/>
    </source>
</evidence>
<dbReference type="AlphaFoldDB" id="A0A2V1DGC4"/>
<organism evidence="3 4">
    <name type="scientific">Periconia macrospinosa</name>
    <dbReference type="NCBI Taxonomy" id="97972"/>
    <lineage>
        <taxon>Eukaryota</taxon>
        <taxon>Fungi</taxon>
        <taxon>Dikarya</taxon>
        <taxon>Ascomycota</taxon>
        <taxon>Pezizomycotina</taxon>
        <taxon>Dothideomycetes</taxon>
        <taxon>Pleosporomycetidae</taxon>
        <taxon>Pleosporales</taxon>
        <taxon>Massarineae</taxon>
        <taxon>Periconiaceae</taxon>
        <taxon>Periconia</taxon>
    </lineage>
</organism>
<dbReference type="InterPro" id="IPR021848">
    <property type="entry name" value="HODM_asu-like"/>
</dbReference>
<reference evidence="3 4" key="1">
    <citation type="journal article" date="2018" name="Sci. Rep.">
        <title>Comparative genomics provides insights into the lifestyle and reveals functional heterogeneity of dark septate endophytic fungi.</title>
        <authorList>
            <person name="Knapp D.G."/>
            <person name="Nemeth J.B."/>
            <person name="Barry K."/>
            <person name="Hainaut M."/>
            <person name="Henrissat B."/>
            <person name="Johnson J."/>
            <person name="Kuo A."/>
            <person name="Lim J.H.P."/>
            <person name="Lipzen A."/>
            <person name="Nolan M."/>
            <person name="Ohm R.A."/>
            <person name="Tamas L."/>
            <person name="Grigoriev I.V."/>
            <person name="Spatafora J.W."/>
            <person name="Nagy L.G."/>
            <person name="Kovacs G.M."/>
        </authorList>
    </citation>
    <scope>NUCLEOTIDE SEQUENCE [LARGE SCALE GENOMIC DNA]</scope>
    <source>
        <strain evidence="3 4">DSE2036</strain>
    </source>
</reference>
<dbReference type="Pfam" id="PF11927">
    <property type="entry name" value="HODM_asu-like"/>
    <property type="match status" value="1"/>
</dbReference>
<proteinExistence type="predicted"/>
<keyword evidence="2" id="KW-0812">Transmembrane</keyword>
<accession>A0A2V1DGC4</accession>
<name>A0A2V1DGC4_9PLEO</name>
<dbReference type="STRING" id="97972.A0A2V1DGC4"/>
<dbReference type="Proteomes" id="UP000244855">
    <property type="component" value="Unassembled WGS sequence"/>
</dbReference>
<evidence type="ECO:0000313" key="4">
    <source>
        <dbReference type="Proteomes" id="UP000244855"/>
    </source>
</evidence>
<feature type="region of interest" description="Disordered" evidence="1">
    <location>
        <begin position="79"/>
        <end position="100"/>
    </location>
</feature>
<sequence length="295" mass="34233">MVTPVASPLTKFSSSKDGNPLKQSYAIPVILFLAVFLVCFFWYVGKNIVRIWYYGGRVHGDFQVYDIRPVYTHRRLASQISNANHGHGNPNDTPSKRESSNVRMIAQARPALNEDDVDDIEEKKRIREARRISRLPVFLQDDCGDAKEFPGVPYGIPMQVFNKQFKVDYLKLGLQKATDQEWLVVDRHFYHYSMARKELLKRKLSECVQKMPAVNKEEPSEELVPEVANYLLANFPDYFVGEVRNGVHHVRVDHTSEELVLGRPYFPEAMEMLARLGNEDFVFFKRDTFTARWQL</sequence>
<gene>
    <name evidence="3" type="ORF">DM02DRAFT_616759</name>
</gene>